<dbReference type="PATRIC" id="fig|1042209.11.peg.887"/>
<comment type="caution">
    <text evidence="5">The sequence shown here is derived from an EMBL/GenBank/DDBJ whole genome shotgun (WGS) entry which is preliminary data.</text>
</comment>
<gene>
    <name evidence="5" type="ORF">HK44_021765</name>
</gene>
<dbReference type="GO" id="GO:0016020">
    <property type="term" value="C:membrane"/>
    <property type="evidence" value="ECO:0007669"/>
    <property type="project" value="InterPro"/>
</dbReference>
<name>A0A010ST64_PSEFL</name>
<evidence type="ECO:0000313" key="5">
    <source>
        <dbReference type="EMBL" id="EXF95965.1"/>
    </source>
</evidence>
<evidence type="ECO:0000313" key="6">
    <source>
        <dbReference type="Proteomes" id="UP000022611"/>
    </source>
</evidence>
<organism evidence="5 6">
    <name type="scientific">Pseudomonas fluorescens HK44</name>
    <dbReference type="NCBI Taxonomy" id="1042209"/>
    <lineage>
        <taxon>Bacteria</taxon>
        <taxon>Pseudomonadati</taxon>
        <taxon>Pseudomonadota</taxon>
        <taxon>Gammaproteobacteria</taxon>
        <taxon>Pseudomonadales</taxon>
        <taxon>Pseudomonadaceae</taxon>
        <taxon>Pseudomonas</taxon>
    </lineage>
</organism>
<dbReference type="OrthoDB" id="6759120at2"/>
<protein>
    <submittedName>
        <fullName evidence="5">Porin</fullName>
    </submittedName>
</protein>
<dbReference type="Proteomes" id="UP000022611">
    <property type="component" value="Unassembled WGS sequence"/>
</dbReference>
<dbReference type="eggNOG" id="ENOG502ZARH">
    <property type="taxonomic scope" value="Bacteria"/>
</dbReference>
<dbReference type="EMBL" id="AFOY02000004">
    <property type="protein sequence ID" value="EXF95965.1"/>
    <property type="molecule type" value="Genomic_DNA"/>
</dbReference>
<dbReference type="RefSeq" id="WP_019689301.1">
    <property type="nucleotide sequence ID" value="NZ_AFOY02000004.1"/>
</dbReference>
<reference evidence="5 6" key="1">
    <citation type="journal article" date="2011" name="J. Bacteriol.">
        <title>Draft genome sequence of the polycyclic aromatic hydrocarbon-degrading, genetically engineered bioluminescent bioreporter Pseudomonas fluorescens HK44.</title>
        <authorList>
            <person name="Chauhan A."/>
            <person name="Layton A.C."/>
            <person name="Williams D.E."/>
            <person name="Smartt A.E."/>
            <person name="Ripp S."/>
            <person name="Karpinets T.V."/>
            <person name="Brown S.D."/>
            <person name="Sayler G.S."/>
        </authorList>
    </citation>
    <scope>NUCLEOTIDE SEQUENCE [LARGE SCALE GENOMIC DNA]</scope>
    <source>
        <strain evidence="5 6">HK44</strain>
    </source>
</reference>
<accession>A0A010ST64</accession>
<evidence type="ECO:0000256" key="2">
    <source>
        <dbReference type="ARBA" id="ARBA00022448"/>
    </source>
</evidence>
<dbReference type="PANTHER" id="PTHR34596">
    <property type="entry name" value="CHITOPORIN"/>
    <property type="match status" value="1"/>
</dbReference>
<dbReference type="HOGENOM" id="CLU_042378_2_1_6"/>
<dbReference type="Pfam" id="PF03573">
    <property type="entry name" value="OprD"/>
    <property type="match status" value="1"/>
</dbReference>
<comment type="similarity">
    <text evidence="1">Belongs to the outer membrane porin (Opr) (TC 1.B.25) family.</text>
</comment>
<evidence type="ECO:0000256" key="3">
    <source>
        <dbReference type="ARBA" id="ARBA00022729"/>
    </source>
</evidence>
<keyword evidence="2" id="KW-0813">Transport</keyword>
<dbReference type="InterPro" id="IPR023614">
    <property type="entry name" value="Porin_dom_sf"/>
</dbReference>
<dbReference type="AlphaFoldDB" id="A0A010ST64"/>
<dbReference type="Gene3D" id="2.40.160.10">
    <property type="entry name" value="Porin"/>
    <property type="match status" value="1"/>
</dbReference>
<proteinExistence type="inferred from homology"/>
<dbReference type="PANTHER" id="PTHR34596:SF2">
    <property type="entry name" value="CHITOPORIN"/>
    <property type="match status" value="1"/>
</dbReference>
<feature type="chain" id="PRO_5001456852" evidence="4">
    <location>
        <begin position="28"/>
        <end position="412"/>
    </location>
</feature>
<sequence length="412" mass="44920">MQKLPLAHACVLTGLAPILAFPCIAQADFLGDSSATLGLRNFYFNRDFRQDNAAQSKREEWAQGFMFNAKSGYTEGPIGFGLDLYAALGVKLDSSDARAGTGLLPNTFGDAGPGEYSDLSGVFKAKVSKTELKVGGLMPKSPVVLSSDARLLPPLFNGVALTSTDVDNLMIDVGQFRSVNYRNSSGNHDDLRTANYSASSDRFDYAGAAYTFGPQLTASFWRAELENVYQQNYYGLLATQTLGRWTLGGNLGYFDSSEVGAQRAGKIDSGLTSLLLSANLGGHTWRVGYQDNRGHSALPFLQDADPNVANVVQILDFTRAQERSWQARYDVNMAAFGVPGLTFLARYLRGDGFEVAGSSAQEWERDLDVSYIVQSGPLKNVGVRWRNAMVRSDALGGLDENRLILSYTYTFK</sequence>
<evidence type="ECO:0000256" key="4">
    <source>
        <dbReference type="SAM" id="SignalP"/>
    </source>
</evidence>
<evidence type="ECO:0000256" key="1">
    <source>
        <dbReference type="ARBA" id="ARBA00009075"/>
    </source>
</evidence>
<dbReference type="InterPro" id="IPR005318">
    <property type="entry name" value="OM_porin_bac"/>
</dbReference>
<dbReference type="GO" id="GO:0015288">
    <property type="term" value="F:porin activity"/>
    <property type="evidence" value="ECO:0007669"/>
    <property type="project" value="TreeGrafter"/>
</dbReference>
<keyword evidence="3 4" id="KW-0732">Signal</keyword>
<feature type="signal peptide" evidence="4">
    <location>
        <begin position="1"/>
        <end position="27"/>
    </location>
</feature>